<dbReference type="PANTHER" id="PTHR11439:SF495">
    <property type="entry name" value="REVERSE TRANSCRIPTASE, RNA-DEPENDENT DNA POLYMERASE-RELATED"/>
    <property type="match status" value="1"/>
</dbReference>
<evidence type="ECO:0000256" key="2">
    <source>
        <dbReference type="SAM" id="MobiDB-lite"/>
    </source>
</evidence>
<name>A0A6L2NZ63_TANCI</name>
<evidence type="ECO:0000259" key="4">
    <source>
        <dbReference type="Pfam" id="PF25597"/>
    </source>
</evidence>
<dbReference type="Pfam" id="PF07727">
    <property type="entry name" value="RVT_2"/>
    <property type="match status" value="2"/>
</dbReference>
<feature type="domain" description="Reverse transcriptase Ty1/copia-type" evidence="3">
    <location>
        <begin position="952"/>
        <end position="1075"/>
    </location>
</feature>
<dbReference type="CDD" id="cd09272">
    <property type="entry name" value="RNase_HI_RT_Ty1"/>
    <property type="match status" value="1"/>
</dbReference>
<dbReference type="Pfam" id="PF25597">
    <property type="entry name" value="SH3_retrovirus"/>
    <property type="match status" value="2"/>
</dbReference>
<feature type="region of interest" description="Disordered" evidence="2">
    <location>
        <begin position="2308"/>
        <end position="2339"/>
    </location>
</feature>
<feature type="compositionally biased region" description="Basic and acidic residues" evidence="2">
    <location>
        <begin position="788"/>
        <end position="814"/>
    </location>
</feature>
<proteinExistence type="predicted"/>
<feature type="region of interest" description="Disordered" evidence="2">
    <location>
        <begin position="178"/>
        <end position="209"/>
    </location>
</feature>
<evidence type="ECO:0000313" key="5">
    <source>
        <dbReference type="EMBL" id="GEU91460.1"/>
    </source>
</evidence>
<feature type="region of interest" description="Disordered" evidence="2">
    <location>
        <begin position="779"/>
        <end position="821"/>
    </location>
</feature>
<feature type="compositionally biased region" description="Basic and acidic residues" evidence="2">
    <location>
        <begin position="199"/>
        <end position="209"/>
    </location>
</feature>
<feature type="domain" description="Reverse transcriptase Ty1/copia-type" evidence="3">
    <location>
        <begin position="1713"/>
        <end position="1839"/>
    </location>
</feature>
<feature type="domain" description="Retroviral polymerase SH3-like" evidence="4">
    <location>
        <begin position="1430"/>
        <end position="1485"/>
    </location>
</feature>
<dbReference type="InterPro" id="IPR013103">
    <property type="entry name" value="RVT_2"/>
</dbReference>
<feature type="compositionally biased region" description="Basic and acidic residues" evidence="2">
    <location>
        <begin position="1541"/>
        <end position="1571"/>
    </location>
</feature>
<organism evidence="5">
    <name type="scientific">Tanacetum cinerariifolium</name>
    <name type="common">Dalmatian daisy</name>
    <name type="synonym">Chrysanthemum cinerariifolium</name>
    <dbReference type="NCBI Taxonomy" id="118510"/>
    <lineage>
        <taxon>Eukaryota</taxon>
        <taxon>Viridiplantae</taxon>
        <taxon>Streptophyta</taxon>
        <taxon>Embryophyta</taxon>
        <taxon>Tracheophyta</taxon>
        <taxon>Spermatophyta</taxon>
        <taxon>Magnoliopsida</taxon>
        <taxon>eudicotyledons</taxon>
        <taxon>Gunneridae</taxon>
        <taxon>Pentapetalae</taxon>
        <taxon>asterids</taxon>
        <taxon>campanulids</taxon>
        <taxon>Asterales</taxon>
        <taxon>Asteraceae</taxon>
        <taxon>Asteroideae</taxon>
        <taxon>Anthemideae</taxon>
        <taxon>Anthemidinae</taxon>
        <taxon>Tanacetum</taxon>
    </lineage>
</organism>
<feature type="region of interest" description="Disordered" evidence="2">
    <location>
        <begin position="1328"/>
        <end position="1363"/>
    </location>
</feature>
<feature type="region of interest" description="Disordered" evidence="2">
    <location>
        <begin position="1541"/>
        <end position="1585"/>
    </location>
</feature>
<evidence type="ECO:0008006" key="6">
    <source>
        <dbReference type="Google" id="ProtNLM"/>
    </source>
</evidence>
<protein>
    <recommendedName>
        <fullName evidence="6">Reverse transcriptase Ty1/copia-type domain-containing protein</fullName>
    </recommendedName>
</protein>
<sequence>MCYLAIRVILMSSNENRGKGHVGEGTVSHGRSRGIVWYCFGVLWCTGRGVGEGGAFGEKVGCKYCLDRLKLKELMELYTKLSDKVVNLETTKTAQAKEIANLKKRVKSLKEKEVKISWSEKIIQEIKKVVEEVNDVSIATATTTTTATTPTISIDEITLAKALIEIKTSRLKAKGLVMQDPSETPSPTLIISSQQPSKVQDKGERARQEEEANNALIKTWEDIQVKVDADYQVAERLHAKEQEQFTDAEKAKLFMEFIEKRRKFFAVKRDEERRKKPPTKTQQMMKRINSFVDFRTELVEESTKKDKTETVQESSSKRAGDELEQESSKKQKIKNDNESVELKRCLEIVPDDGDEVTSFATPLSSKSLTIVDYKIYKEGRKRFFQIFRADGNSQMYLTFSKLLKNFDREDLEVLWRLVKDRFVKTKPVDDMDSFLLHTLKTMFKHHVEDTVWKSQQRLTKVKSWKLFDFYGVYCVIMQNILYYLLVEKMYPLTNHTLHQMFKNVKLQVDEECEMAYELLRLVKKRIKEGYIAKNKPEIETLSLDDLFNNLKACESEGVNTASTHGAADSSITIKNFSDAVIYSFFASQPSIPQLDNEDLQQIHPDDLEEMDLRVLVIKPHNKTPYELFLGRKPALSFMRPFGCPVKIFNTIDHLGKFYGKADEGFVIGYSTNSKAFRVFNSRTMIVEENLHVKFSENTPNIVGSGPNWLFDIDALTKSMNYKPVFVGYQSNGSAGTKACDNVGKTRVETVRDKDYILLPLWTQDLLFSSNLKDSFGSRFKPSVEEEEKDAKDPGNEDSKVPSIEEPRVNQEKDANANSTNNINTISLTDNVVGIKDNVVKENIVYGCVDDLNMHDLVEIGRFSDAKNDDSGADINNLDIYFQVSLVPTTRIHKDHPLEQVIGDMNLAPQTRRMSNKLEEHGLVSIVNQRTNHKDLQNCLFACFLSQIEPKKTLVDLPYGKRAIGSKWVFKNKLDERGIVIRNKARLVAHGPTQKEGIDYDKFFAPVARIEAIRLLLAYASFKDFVVYQMDVKSDFLYGKIEEEVYVCQPPRFEDPDFLDKVYKVEKALYELHQAQEHVQVYVDDIIFESTRKEMCTEFEKMMHNKFHMSSMRELTFFLGLQTASTPMETHKTLLKDEKGEDVDEHLYRSMIGSLMYLTSSRPDIMFACKKQTVVANSTTEAEYVAASSCCGQVLWIQNQLLDYGFQVNPKISHLHAVKRIFRYLKGKPKLGLWYPKDSPFDFMAYTDSDYAGASLDRKSTTGDGMLKHNAIYVIPSHTKKVFGNMKRGEKDFLGKETPLFPNMMVQAQEELGEGSTMPSAPQHLPIIIQPSTSKCQNKQKPKKQRRHDTEETHPSGPGDNTTAKAKNINKEAQIHAKVDGKKVIISKATIRRNLKFEDEGGVDFLSNEVIFEQLTLMGKPALSFIRPFGCPVTILNTINHLGKFDGKVDEGFFVGYSTNSKAFKVFNNRTRIVEDNLHVKFSENAPNIAGSGANWLFDIDLLTKSMNYKLVVAGNQSNSSAGTKACVCVGFFCSGFKPSEEEEKKDAEDPKNADTKVPSTEEPRVSQEKDANVNSTNNINIVSPTDNADGIKDNIVDENIVYGCADMPALEEIGRFSNAENDDSGADINNLDTYFQVSPISTTRIHKDHLLNHVIGDVQSAIQTKNMSKNLEEHGFVTTVHQRTNHEDFQNCLFAFFLSQEEPKKVVQALKNLKLPNGKRAIGTKWAFRNKKDERCIVIKNKARLAAQRYTQEEGIDYDEVFAHVARIEAIRLFLAYASFKDFMVYQMDVKSAFLYGQIEEEVYVYQPPGFKDPDFPDKVYKVEKALYNLPQAPKAWKELCIEFEKIMHKKFKMSSMGELTFFLGLQVKQKKYRIFISQDNMCLCKIQVNPKILHLHVVKRIFRYLKGQPKMGLWYPKDSPFDLVAYTDSDYAGASLDRKSTTGGCQFLGCKLISWQCKKQTVIANSTTEAEYIAASNCCGQVLWMQNQLMDYRYNFMQTKIHIDNESTICIVKNPVFHSKTKHIEITHHFIRDSNEKKIKIHIDQNVADLLTKAFDVCRFQYLIANEALNEESVPTCSNYLLLGGEDSIQLKELMEIYTNLQNKVINLETTKITQAMKIDNLKRRVKKLEKKKSSRTHGLKRLYNGMLNDQDEIMFDVNADLHGEKVVVDQEVLLKEAQNAKIEADYELAERLQAEEQEQLTDAEKVKGLKTEQKRVFSGSFRSRGLNIQDEDEDEVVKSPRACHWKEHEITVPMAIYLYLYVDYSTGSKPKNLKNKSFAKVQLLFDKAIKRISTFVDMDTKVMGSSKKAEAEIAQESSSKRSGDELEQESEKKQKVENDNDYAELMRCLEIVPDEEDDVTIDATPLSSKSPTIVDYKIYKKRRKNYFQIIRADGHSQIYLAFSKMLKNFNREDLEVLWSIVKARFGKVHCLGSCKTSRVEVLRQPHIKFLTPSPGESLVYLFFVLSVRNPFSSTTMEDENPIRTLGDYSRPSHEGYRNTIELPEGNNMVPLRSDTILLVTLRLKERIKENESKPQKIKKITRHPDTEDLKPLNDHKFSETLTKEIIGTPLEVEPLNETKLEEVGLNCNHNTPLSSREVLSFDGSEPQPLLNNPSLYVSLGDVIGLKPPIKPYSLNSSKMKVVDYLTTQTPPSPYAESSHPKGVYSYYNPGIDDPKRHYGFKPGLLGKSVSLSVDISIWEMFDDDWGLESKEVSPLGENLVYLIGQMK</sequence>
<feature type="domain" description="Retroviral polymerase SH3-like" evidence="4">
    <location>
        <begin position="652"/>
        <end position="698"/>
    </location>
</feature>
<feature type="coiled-coil region" evidence="1">
    <location>
        <begin position="71"/>
        <end position="112"/>
    </location>
</feature>
<dbReference type="InterPro" id="IPR057670">
    <property type="entry name" value="SH3_retrovirus"/>
</dbReference>
<feature type="compositionally biased region" description="Basic and acidic residues" evidence="2">
    <location>
        <begin position="2320"/>
        <end position="2339"/>
    </location>
</feature>
<keyword evidence="1" id="KW-0175">Coiled coil</keyword>
<evidence type="ECO:0000259" key="3">
    <source>
        <dbReference type="Pfam" id="PF07727"/>
    </source>
</evidence>
<feature type="compositionally biased region" description="Low complexity" evidence="2">
    <location>
        <begin position="1572"/>
        <end position="1585"/>
    </location>
</feature>
<reference evidence="5" key="1">
    <citation type="journal article" date="2019" name="Sci. Rep.">
        <title>Draft genome of Tanacetum cinerariifolium, the natural source of mosquito coil.</title>
        <authorList>
            <person name="Yamashiro T."/>
            <person name="Shiraishi A."/>
            <person name="Satake H."/>
            <person name="Nakayama K."/>
        </authorList>
    </citation>
    <scope>NUCLEOTIDE SEQUENCE</scope>
</reference>
<feature type="region of interest" description="Disordered" evidence="2">
    <location>
        <begin position="303"/>
        <end position="335"/>
    </location>
</feature>
<feature type="compositionally biased region" description="Basic residues" evidence="2">
    <location>
        <begin position="1337"/>
        <end position="1346"/>
    </location>
</feature>
<dbReference type="SUPFAM" id="SSF56672">
    <property type="entry name" value="DNA/RNA polymerases"/>
    <property type="match status" value="1"/>
</dbReference>
<accession>A0A6L2NZ63</accession>
<feature type="compositionally biased region" description="Polar residues" evidence="2">
    <location>
        <begin position="181"/>
        <end position="198"/>
    </location>
</feature>
<feature type="coiled-coil region" evidence="1">
    <location>
        <begin position="2092"/>
        <end position="2133"/>
    </location>
</feature>
<dbReference type="EMBL" id="BKCJ010010410">
    <property type="protein sequence ID" value="GEU91460.1"/>
    <property type="molecule type" value="Genomic_DNA"/>
</dbReference>
<gene>
    <name evidence="5" type="ORF">Tci_063438</name>
</gene>
<comment type="caution">
    <text evidence="5">The sequence shown here is derived from an EMBL/GenBank/DDBJ whole genome shotgun (WGS) entry which is preliminary data.</text>
</comment>
<feature type="coiled-coil region" evidence="1">
    <location>
        <begin position="2177"/>
        <end position="2208"/>
    </location>
</feature>
<evidence type="ECO:0000256" key="1">
    <source>
        <dbReference type="SAM" id="Coils"/>
    </source>
</evidence>
<dbReference type="PANTHER" id="PTHR11439">
    <property type="entry name" value="GAG-POL-RELATED RETROTRANSPOSON"/>
    <property type="match status" value="1"/>
</dbReference>
<dbReference type="InterPro" id="IPR043502">
    <property type="entry name" value="DNA/RNA_pol_sf"/>
</dbReference>